<dbReference type="PANTHER" id="PTHR15921">
    <property type="entry name" value="PRE-MRNA CLEAVAGE COMPLEX II"/>
    <property type="match status" value="1"/>
</dbReference>
<reference evidence="3 4" key="1">
    <citation type="journal article" date="2014" name="Nat. Commun.">
        <title>Klebsormidium flaccidum genome reveals primary factors for plant terrestrial adaptation.</title>
        <authorList>
            <person name="Hori K."/>
            <person name="Maruyama F."/>
            <person name="Fujisawa T."/>
            <person name="Togashi T."/>
            <person name="Yamamoto N."/>
            <person name="Seo M."/>
            <person name="Sato S."/>
            <person name="Yamada T."/>
            <person name="Mori H."/>
            <person name="Tajima N."/>
            <person name="Moriyama T."/>
            <person name="Ikeuchi M."/>
            <person name="Watanabe M."/>
            <person name="Wada H."/>
            <person name="Kobayashi K."/>
            <person name="Saito M."/>
            <person name="Masuda T."/>
            <person name="Sasaki-Sekimoto Y."/>
            <person name="Mashiguchi K."/>
            <person name="Awai K."/>
            <person name="Shimojima M."/>
            <person name="Masuda S."/>
            <person name="Iwai M."/>
            <person name="Nobusawa T."/>
            <person name="Narise T."/>
            <person name="Kondo S."/>
            <person name="Saito H."/>
            <person name="Sato R."/>
            <person name="Murakawa M."/>
            <person name="Ihara Y."/>
            <person name="Oshima-Yamada Y."/>
            <person name="Ohtaka K."/>
            <person name="Satoh M."/>
            <person name="Sonobe K."/>
            <person name="Ishii M."/>
            <person name="Ohtani R."/>
            <person name="Kanamori-Sato M."/>
            <person name="Honoki R."/>
            <person name="Miyazaki D."/>
            <person name="Mochizuki H."/>
            <person name="Umetsu J."/>
            <person name="Higashi K."/>
            <person name="Shibata D."/>
            <person name="Kamiya Y."/>
            <person name="Sato N."/>
            <person name="Nakamura Y."/>
            <person name="Tabata S."/>
            <person name="Ida S."/>
            <person name="Kurokawa K."/>
            <person name="Ohta H."/>
        </authorList>
    </citation>
    <scope>NUCLEOTIDE SEQUENCE [LARGE SCALE GENOMIC DNA]</scope>
    <source>
        <strain evidence="3 4">NIES-2285</strain>
    </source>
</reference>
<proteinExistence type="predicted"/>
<sequence length="182" mass="18858">AVPADEAQSTCALCGEAFEVFWSAEEDEWMYRGASYLHDDADGAERGPIVHVKCRADRDALANGTADEATEHTEGESTDNGGATSSLREELGDLVALLEGAQGGGAVAKQWGGGEAGEARGALRVPKQEDGEAGTQLDEAQPGTEAGGPARAPEVKADPDAAEDGEPEAKRARRQDTHEGAV</sequence>
<dbReference type="InterPro" id="IPR045154">
    <property type="entry name" value="PCF11-like"/>
</dbReference>
<dbReference type="Proteomes" id="UP000054558">
    <property type="component" value="Unassembled WGS sequence"/>
</dbReference>
<dbReference type="GO" id="GO:0000993">
    <property type="term" value="F:RNA polymerase II complex binding"/>
    <property type="evidence" value="ECO:0007669"/>
    <property type="project" value="InterPro"/>
</dbReference>
<name>A0A1Y1IPQ9_KLENI</name>
<dbReference type="PANTHER" id="PTHR15921:SF3">
    <property type="entry name" value="PRE-MRNA CLEAVAGE COMPLEX 2 PROTEIN PCF11"/>
    <property type="match status" value="1"/>
</dbReference>
<evidence type="ECO:0000259" key="2">
    <source>
        <dbReference type="Pfam" id="PF23228"/>
    </source>
</evidence>
<dbReference type="GO" id="GO:0031124">
    <property type="term" value="P:mRNA 3'-end processing"/>
    <property type="evidence" value="ECO:0007669"/>
    <property type="project" value="InterPro"/>
</dbReference>
<feature type="region of interest" description="Disordered" evidence="1">
    <location>
        <begin position="104"/>
        <end position="182"/>
    </location>
</feature>
<dbReference type="EMBL" id="DF237552">
    <property type="protein sequence ID" value="GAQ90128.1"/>
    <property type="molecule type" value="Genomic_DNA"/>
</dbReference>
<dbReference type="AlphaFoldDB" id="A0A1Y1IPQ9"/>
<organism evidence="3 4">
    <name type="scientific">Klebsormidium nitens</name>
    <name type="common">Green alga</name>
    <name type="synonym">Ulothrix nitens</name>
    <dbReference type="NCBI Taxonomy" id="105231"/>
    <lineage>
        <taxon>Eukaryota</taxon>
        <taxon>Viridiplantae</taxon>
        <taxon>Streptophyta</taxon>
        <taxon>Klebsormidiophyceae</taxon>
        <taxon>Klebsormidiales</taxon>
        <taxon>Klebsormidiaceae</taxon>
        <taxon>Klebsormidium</taxon>
    </lineage>
</organism>
<dbReference type="InterPro" id="IPR057242">
    <property type="entry name" value="PCFS4-like"/>
</dbReference>
<dbReference type="Pfam" id="PF23228">
    <property type="entry name" value="zf_PCFS4"/>
    <property type="match status" value="1"/>
</dbReference>
<evidence type="ECO:0000313" key="3">
    <source>
        <dbReference type="EMBL" id="GAQ90128.1"/>
    </source>
</evidence>
<accession>A0A1Y1IPQ9</accession>
<feature type="domain" description="PCFS4-like zinc finger" evidence="2">
    <location>
        <begin position="1"/>
        <end position="56"/>
    </location>
</feature>
<dbReference type="OMA" id="QDTHEGA"/>
<dbReference type="STRING" id="105231.A0A1Y1IPQ9"/>
<feature type="compositionally biased region" description="Basic and acidic residues" evidence="1">
    <location>
        <begin position="167"/>
        <end position="182"/>
    </location>
</feature>
<evidence type="ECO:0000256" key="1">
    <source>
        <dbReference type="SAM" id="MobiDB-lite"/>
    </source>
</evidence>
<dbReference type="GO" id="GO:0006369">
    <property type="term" value="P:termination of RNA polymerase II transcription"/>
    <property type="evidence" value="ECO:0007669"/>
    <property type="project" value="InterPro"/>
</dbReference>
<dbReference type="OrthoDB" id="2129491at2759"/>
<feature type="region of interest" description="Disordered" evidence="1">
    <location>
        <begin position="62"/>
        <end position="90"/>
    </location>
</feature>
<feature type="non-terminal residue" evidence="3">
    <location>
        <position position="1"/>
    </location>
</feature>
<protein>
    <recommendedName>
        <fullName evidence="2">PCFS4-like zinc finger domain-containing protein</fullName>
    </recommendedName>
</protein>
<feature type="compositionally biased region" description="Gly residues" evidence="1">
    <location>
        <begin position="104"/>
        <end position="116"/>
    </location>
</feature>
<evidence type="ECO:0000313" key="4">
    <source>
        <dbReference type="Proteomes" id="UP000054558"/>
    </source>
</evidence>
<gene>
    <name evidence="3" type="ORF">KFL_006030110</name>
</gene>
<dbReference type="GO" id="GO:0003729">
    <property type="term" value="F:mRNA binding"/>
    <property type="evidence" value="ECO:0007669"/>
    <property type="project" value="InterPro"/>
</dbReference>
<keyword evidence="4" id="KW-1185">Reference proteome</keyword>